<name>A0A6P1MRK6_9FIRM</name>
<evidence type="ECO:0000313" key="1">
    <source>
        <dbReference type="EMBL" id="QHI73625.1"/>
    </source>
</evidence>
<evidence type="ECO:0000313" key="2">
    <source>
        <dbReference type="Proteomes" id="UP000463883"/>
    </source>
</evidence>
<dbReference type="KEGG" id="amic:Ami3637_15700"/>
<keyword evidence="2" id="KW-1185">Reference proteome</keyword>
<dbReference type="Proteomes" id="UP000463883">
    <property type="component" value="Chromosome"/>
</dbReference>
<dbReference type="RefSeq" id="WP_162363390.1">
    <property type="nucleotide sequence ID" value="NZ_CP047591.1"/>
</dbReference>
<dbReference type="EMBL" id="CP047591">
    <property type="protein sequence ID" value="QHI73625.1"/>
    <property type="molecule type" value="Genomic_DNA"/>
</dbReference>
<organism evidence="1 2">
    <name type="scientific">Aminipila terrae</name>
    <dbReference type="NCBI Taxonomy" id="2697030"/>
    <lineage>
        <taxon>Bacteria</taxon>
        <taxon>Bacillati</taxon>
        <taxon>Bacillota</taxon>
        <taxon>Clostridia</taxon>
        <taxon>Peptostreptococcales</taxon>
        <taxon>Anaerovoracaceae</taxon>
        <taxon>Aminipila</taxon>
    </lineage>
</organism>
<gene>
    <name evidence="1" type="ORF">Ami3637_15700</name>
</gene>
<sequence>MLLKGNGMKNYSIYVRIDEEQNLVHTSGVIFKEFVKGLNIVNKGYLILAGFPNNCSFNMNLLLEYVPKEMAEAFINENVYHYGDFCWVDYTDQQQLEYVTNEELAELLYMSHKKEPLHCFKIKSLNNNYAYLCHDDGWWNNVYMENVSEYKRVISYKLMQEFKGRKRTISEPQEELMDKIYEMCKDGLVIDFEKKTDNGVNLFCVGKISTMDDLENKMHRYRNKSNGLSIYYDTRKKLWVYF</sequence>
<protein>
    <submittedName>
        <fullName evidence="1">Uncharacterized protein</fullName>
    </submittedName>
</protein>
<reference evidence="1 2" key="1">
    <citation type="submission" date="2020-01" db="EMBL/GenBank/DDBJ databases">
        <title>Genomic analysis of Aminipila sp. CBA3637.</title>
        <authorList>
            <person name="Kim Y.B."/>
            <person name="Roh S.W."/>
        </authorList>
    </citation>
    <scope>NUCLEOTIDE SEQUENCE [LARGE SCALE GENOMIC DNA]</scope>
    <source>
        <strain evidence="1 2">CBA3637</strain>
    </source>
</reference>
<accession>A0A6P1MRK6</accession>
<proteinExistence type="predicted"/>
<dbReference type="AlphaFoldDB" id="A0A6P1MRK6"/>